<sequence length="53" mass="6026">MRRTLQPVELQAHIGRVVGLFEHLVFFLEIEQGARRNRHHQTVVQVGGHGGLT</sequence>
<evidence type="ECO:0000313" key="1">
    <source>
        <dbReference type="EMBL" id="OIQ62959.1"/>
    </source>
</evidence>
<organism evidence="1">
    <name type="scientific">mine drainage metagenome</name>
    <dbReference type="NCBI Taxonomy" id="410659"/>
    <lineage>
        <taxon>unclassified sequences</taxon>
        <taxon>metagenomes</taxon>
        <taxon>ecological metagenomes</taxon>
    </lineage>
</organism>
<name>A0A1J5P570_9ZZZZ</name>
<protein>
    <submittedName>
        <fullName evidence="1">Uncharacterized protein</fullName>
    </submittedName>
</protein>
<reference evidence="1" key="1">
    <citation type="submission" date="2016-10" db="EMBL/GenBank/DDBJ databases">
        <title>Sequence of Gallionella enrichment culture.</title>
        <authorList>
            <person name="Poehlein A."/>
            <person name="Muehling M."/>
            <person name="Daniel R."/>
        </authorList>
    </citation>
    <scope>NUCLEOTIDE SEQUENCE</scope>
</reference>
<dbReference type="AlphaFoldDB" id="A0A1J5P570"/>
<gene>
    <name evidence="1" type="ORF">GALL_555070</name>
</gene>
<comment type="caution">
    <text evidence="1">The sequence shown here is derived from an EMBL/GenBank/DDBJ whole genome shotgun (WGS) entry which is preliminary data.</text>
</comment>
<proteinExistence type="predicted"/>
<accession>A0A1J5P570</accession>
<dbReference type="EMBL" id="MLJW01009436">
    <property type="protein sequence ID" value="OIQ62959.1"/>
    <property type="molecule type" value="Genomic_DNA"/>
</dbReference>